<feature type="compositionally biased region" description="Basic and acidic residues" evidence="1">
    <location>
        <begin position="1"/>
        <end position="11"/>
    </location>
</feature>
<protein>
    <submittedName>
        <fullName evidence="2">Uncharacterized protein</fullName>
    </submittedName>
</protein>
<feature type="compositionally biased region" description="Polar residues" evidence="1">
    <location>
        <begin position="12"/>
        <end position="26"/>
    </location>
</feature>
<accession>A0A380GW85</accession>
<dbReference type="AlphaFoldDB" id="A0A380GW85"/>
<feature type="compositionally biased region" description="Polar residues" evidence="1">
    <location>
        <begin position="49"/>
        <end position="66"/>
    </location>
</feature>
<dbReference type="EMBL" id="UHDZ01000001">
    <property type="protein sequence ID" value="SUM66995.1"/>
    <property type="molecule type" value="Genomic_DNA"/>
</dbReference>
<reference evidence="2 3" key="1">
    <citation type="submission" date="2018-06" db="EMBL/GenBank/DDBJ databases">
        <authorList>
            <consortium name="Pathogen Informatics"/>
            <person name="Doyle S."/>
        </authorList>
    </citation>
    <scope>NUCLEOTIDE SEQUENCE [LARGE SCALE GENOMIC DNA]</scope>
    <source>
        <strain evidence="2 3">NCTC11807</strain>
    </source>
</reference>
<sequence>MKDTNKIDKAQKQSSKATTQNRTVSTLKKVEASKHHTTPTLNTKETTKHATTSKVKSKQPQPSTSKAPRAPYS</sequence>
<name>A0A380GW85_9STAP</name>
<proteinExistence type="predicted"/>
<evidence type="ECO:0000313" key="3">
    <source>
        <dbReference type="Proteomes" id="UP000255425"/>
    </source>
</evidence>
<dbReference type="Proteomes" id="UP000255425">
    <property type="component" value="Unassembled WGS sequence"/>
</dbReference>
<evidence type="ECO:0000313" key="2">
    <source>
        <dbReference type="EMBL" id="SUM66995.1"/>
    </source>
</evidence>
<organism evidence="2 3">
    <name type="scientific">Staphylococcus saccharolyticus</name>
    <dbReference type="NCBI Taxonomy" id="33028"/>
    <lineage>
        <taxon>Bacteria</taxon>
        <taxon>Bacillati</taxon>
        <taxon>Bacillota</taxon>
        <taxon>Bacilli</taxon>
        <taxon>Bacillales</taxon>
        <taxon>Staphylococcaceae</taxon>
        <taxon>Staphylococcus</taxon>
    </lineage>
</organism>
<evidence type="ECO:0000256" key="1">
    <source>
        <dbReference type="SAM" id="MobiDB-lite"/>
    </source>
</evidence>
<dbReference type="RefSeq" id="WP_115312478.1">
    <property type="nucleotide sequence ID" value="NZ_JAENGV010000001.1"/>
</dbReference>
<gene>
    <name evidence="2" type="ORF">NCTC11807_00082</name>
</gene>
<feature type="region of interest" description="Disordered" evidence="1">
    <location>
        <begin position="1"/>
        <end position="73"/>
    </location>
</feature>
<keyword evidence="3" id="KW-1185">Reference proteome</keyword>